<keyword evidence="3" id="KW-1185">Reference proteome</keyword>
<comment type="caution">
    <text evidence="2">The sequence shown here is derived from an EMBL/GenBank/DDBJ whole genome shotgun (WGS) entry which is preliminary data.</text>
</comment>
<dbReference type="RefSeq" id="WP_382358416.1">
    <property type="nucleotide sequence ID" value="NZ_JBHTGR010000011.1"/>
</dbReference>
<feature type="compositionally biased region" description="Basic and acidic residues" evidence="1">
    <location>
        <begin position="38"/>
        <end position="50"/>
    </location>
</feature>
<sequence>MAEKKSGLKKLFSKPNQDCCSVEIEEVKSTENDSCCGETDKNSEKHQKEA</sequence>
<dbReference type="EMBL" id="JBHTGR010000011">
    <property type="protein sequence ID" value="MFC7746901.1"/>
    <property type="molecule type" value="Genomic_DNA"/>
</dbReference>
<protein>
    <recommendedName>
        <fullName evidence="4">Alcohol dehydrogenase</fullName>
    </recommendedName>
</protein>
<dbReference type="Proteomes" id="UP001596620">
    <property type="component" value="Unassembled WGS sequence"/>
</dbReference>
<evidence type="ECO:0000313" key="3">
    <source>
        <dbReference type="Proteomes" id="UP001596620"/>
    </source>
</evidence>
<proteinExistence type="predicted"/>
<evidence type="ECO:0008006" key="4">
    <source>
        <dbReference type="Google" id="ProtNLM"/>
    </source>
</evidence>
<evidence type="ECO:0000313" key="2">
    <source>
        <dbReference type="EMBL" id="MFC7746901.1"/>
    </source>
</evidence>
<name>A0ABW2UWA8_9BACI</name>
<reference evidence="3" key="1">
    <citation type="journal article" date="2019" name="Int. J. Syst. Evol. Microbiol.">
        <title>The Global Catalogue of Microorganisms (GCM) 10K type strain sequencing project: providing services to taxonomists for standard genome sequencing and annotation.</title>
        <authorList>
            <consortium name="The Broad Institute Genomics Platform"/>
            <consortium name="The Broad Institute Genome Sequencing Center for Infectious Disease"/>
            <person name="Wu L."/>
            <person name="Ma J."/>
        </authorList>
    </citation>
    <scope>NUCLEOTIDE SEQUENCE [LARGE SCALE GENOMIC DNA]</scope>
    <source>
        <strain evidence="3">JCM 30234</strain>
    </source>
</reference>
<gene>
    <name evidence="2" type="ORF">ACFQU8_06585</name>
</gene>
<feature type="region of interest" description="Disordered" evidence="1">
    <location>
        <begin position="29"/>
        <end position="50"/>
    </location>
</feature>
<accession>A0ABW2UWA8</accession>
<evidence type="ECO:0000256" key="1">
    <source>
        <dbReference type="SAM" id="MobiDB-lite"/>
    </source>
</evidence>
<organism evidence="2 3">
    <name type="scientific">Lentibacillus kimchii</name>
    <dbReference type="NCBI Taxonomy" id="1542911"/>
    <lineage>
        <taxon>Bacteria</taxon>
        <taxon>Bacillati</taxon>
        <taxon>Bacillota</taxon>
        <taxon>Bacilli</taxon>
        <taxon>Bacillales</taxon>
        <taxon>Bacillaceae</taxon>
        <taxon>Lentibacillus</taxon>
    </lineage>
</organism>